<keyword evidence="3" id="KW-0378">Hydrolase</keyword>
<gene>
    <name evidence="3" type="ORF">AVDCRST_MAG26-2730</name>
</gene>
<protein>
    <submittedName>
        <fullName evidence="3">Intracellular protease</fullName>
    </submittedName>
</protein>
<comment type="similarity">
    <text evidence="1">Belongs to the peptidase C56 family.</text>
</comment>
<dbReference type="GO" id="GO:0008233">
    <property type="term" value="F:peptidase activity"/>
    <property type="evidence" value="ECO:0007669"/>
    <property type="project" value="UniProtKB-KW"/>
</dbReference>
<feature type="domain" description="DJ-1/PfpI" evidence="2">
    <location>
        <begin position="14"/>
        <end position="180"/>
    </location>
</feature>
<dbReference type="PROSITE" id="PS51276">
    <property type="entry name" value="PEPTIDASE_C56_PFPI"/>
    <property type="match status" value="1"/>
</dbReference>
<accession>A0A6J4J5T7</accession>
<dbReference type="Gene3D" id="3.40.50.880">
    <property type="match status" value="1"/>
</dbReference>
<dbReference type="InterPro" id="IPR002818">
    <property type="entry name" value="DJ-1/PfpI"/>
</dbReference>
<dbReference type="CDD" id="cd03134">
    <property type="entry name" value="GATase1_PfpI_like"/>
    <property type="match status" value="1"/>
</dbReference>
<keyword evidence="3" id="KW-0645">Protease</keyword>
<sequence>MLGFGKKKRLMGVRVAVLAADGVEQIELTSPWKALHKAGAEVYLVSLRKGKIQAVNGLVPGKRIPVDATLDEVHPASFAALLLPGGFMNPDLLRQNEKARKFAASFARQQKPIAAICHAPWLLASAGLLGGRTLTSWPGIQDDMRNAGALWRDDAVVVDNNLLTSRGPQDIKKFNKAMVKHFDELVNA</sequence>
<dbReference type="PANTHER" id="PTHR42733">
    <property type="entry name" value="DJ-1 PROTEIN"/>
    <property type="match status" value="1"/>
</dbReference>
<proteinExistence type="inferred from homology"/>
<dbReference type="NCBIfam" id="TIGR01382">
    <property type="entry name" value="PfpI"/>
    <property type="match status" value="1"/>
</dbReference>
<dbReference type="AlphaFoldDB" id="A0A6J4J5T7"/>
<dbReference type="SUPFAM" id="SSF52317">
    <property type="entry name" value="Class I glutamine amidotransferase-like"/>
    <property type="match status" value="1"/>
</dbReference>
<dbReference type="EMBL" id="CADCTK010000635">
    <property type="protein sequence ID" value="CAA9269181.1"/>
    <property type="molecule type" value="Genomic_DNA"/>
</dbReference>
<organism evidence="3">
    <name type="scientific">uncultured Chloroflexia bacterium</name>
    <dbReference type="NCBI Taxonomy" id="1672391"/>
    <lineage>
        <taxon>Bacteria</taxon>
        <taxon>Bacillati</taxon>
        <taxon>Chloroflexota</taxon>
        <taxon>Chloroflexia</taxon>
        <taxon>environmental samples</taxon>
    </lineage>
</organism>
<evidence type="ECO:0000259" key="2">
    <source>
        <dbReference type="Pfam" id="PF01965"/>
    </source>
</evidence>
<name>A0A6J4J5T7_9CHLR</name>
<dbReference type="GO" id="GO:0006508">
    <property type="term" value="P:proteolysis"/>
    <property type="evidence" value="ECO:0007669"/>
    <property type="project" value="UniProtKB-KW"/>
</dbReference>
<dbReference type="InterPro" id="IPR029062">
    <property type="entry name" value="Class_I_gatase-like"/>
</dbReference>
<dbReference type="InterPro" id="IPR006286">
    <property type="entry name" value="C56_PfpI-like"/>
</dbReference>
<dbReference type="PANTHER" id="PTHR42733:SF12">
    <property type="entry name" value="PROTEINASE"/>
    <property type="match status" value="1"/>
</dbReference>
<evidence type="ECO:0000313" key="3">
    <source>
        <dbReference type="EMBL" id="CAA9269181.1"/>
    </source>
</evidence>
<reference evidence="3" key="1">
    <citation type="submission" date="2020-02" db="EMBL/GenBank/DDBJ databases">
        <authorList>
            <person name="Meier V. D."/>
        </authorList>
    </citation>
    <scope>NUCLEOTIDE SEQUENCE</scope>
    <source>
        <strain evidence="3">AVDCRST_MAG26</strain>
    </source>
</reference>
<evidence type="ECO:0000256" key="1">
    <source>
        <dbReference type="ARBA" id="ARBA00008542"/>
    </source>
</evidence>
<dbReference type="Pfam" id="PF01965">
    <property type="entry name" value="DJ-1_PfpI"/>
    <property type="match status" value="1"/>
</dbReference>